<reference evidence="5 6" key="1">
    <citation type="submission" date="2016-08" db="EMBL/GenBank/DDBJ databases">
        <authorList>
            <person name="Seilhamer J.J."/>
        </authorList>
    </citation>
    <scope>NUCLEOTIDE SEQUENCE [LARGE SCALE GENOMIC DNA]</scope>
    <source>
        <strain evidence="5 6">DX4</strain>
    </source>
</reference>
<dbReference type="InterPro" id="IPR023996">
    <property type="entry name" value="TonB-dep_OMP_SusC/RagA"/>
</dbReference>
<dbReference type="Pfam" id="PF13620">
    <property type="entry name" value="CarboxypepD_reg"/>
    <property type="match status" value="1"/>
</dbReference>
<dbReference type="Pfam" id="PF00593">
    <property type="entry name" value="TonB_dep_Rec_b-barrel"/>
    <property type="match status" value="1"/>
</dbReference>
<dbReference type="NCBIfam" id="TIGR04057">
    <property type="entry name" value="SusC_RagA_signa"/>
    <property type="match status" value="1"/>
</dbReference>
<feature type="domain" description="TonB-dependent receptor-like beta-barrel" evidence="3">
    <location>
        <begin position="534"/>
        <end position="1125"/>
    </location>
</feature>
<dbReference type="InterPro" id="IPR008969">
    <property type="entry name" value="CarboxyPept-like_regulatory"/>
</dbReference>
<proteinExistence type="inferred from homology"/>
<keyword evidence="2" id="KW-0798">TonB box</keyword>
<dbReference type="EMBL" id="CP017141">
    <property type="protein sequence ID" value="AOM80529.1"/>
    <property type="molecule type" value="Genomic_DNA"/>
</dbReference>
<evidence type="ECO:0000313" key="5">
    <source>
        <dbReference type="EMBL" id="AOM80529.1"/>
    </source>
</evidence>
<comment type="similarity">
    <text evidence="1 2">Belongs to the TonB-dependent receptor family.</text>
</comment>
<gene>
    <name evidence="5" type="ORF">BFS30_27255</name>
</gene>
<sequence length="1178" mass="131315">MKKHLLLLQKIMRYTLLIYCSIIGCSQVLFAESTNGQALDKRIDISFKRENLLQVIEQLRIKSGVDFAYDPAYLNLRKIKIEEMDFDQKKVGAILSSILRETDITFREEVPGMITLLRNQEPGKISGKVVDESGGPLPGATIKIMELNAVVQSNVNGSYTVSAAPGVYTLTISYISYGTVTQTKVNVKAGETTTLNVSMTAQPGTLNEVLVVGYGTQKRENLTGAVDQVTSKMLENRAVPNLAQGLQGMIPNLNLNIGDGKPIQSPAYNIRGTTSIGQGGNALVLIDGVEGDPSRINPNDIANVTVLKDAASAAIYGARGSFGVVLITTKSPAKERTSISYTISQSIKKPTTVPDYVTDGYTFASMFNDAWSAWNDYSQTPQNINKTVKFSPAYLEELKRRSMDPSLPKYEINSNGEYVYYDSTDWYGQLYKDHNNATDQNISLSGGSGKTDFYVSGRSFTQSGLFRYNSDDYQSYNVRAKGSVELYPWLKVYNNADYSAVKYHNPVNVGEGGGIWRNIADEGHNVAPMFNPDGTLTYSAAYTVGDFYYGKNGIDMDKKVFRNTTGFSSNFFDNKFRVKGDFTIQNTNNNESRKRVPVPYSRKPGVIEYVGTNYNDLQNLYRTTQYLATNVYGEYEPDFGKDHYVKVLAGYNYEQSTYKRLETVRNGLIFEDAKDISLALGQSITTDGGYDQWAIVGGFYRLNYAFKDRYLVEFNGRYDGSSKFPANQRYAFFPSVSAGWRLSKEPFWKVNPNAITDVKIRASYGSLGNGNIGSYAFMEKFMISQSDRVLNGVRPQQTNQPGVIPDGLTWETSTTQNLGLDIAFLNNRLNFSGDAYIRKTTDMFTLGMTLPAVFGIGVPKGNYADLKTKGWEASVSWNDKFDLDAKPFNYSLRLTLSDYTAKILKFNNVEKRFGDNNSYYAGQTVGEIWGFVTDGYYTAENIASSPNQVLYKSSNTGKILPGDIRFADLNGDGVINNGSNTVNDPGDRKIIGNSTPRYTYGISLGADWSGFFFSTFFQGVGKMDWYPGSENGTFWGQYNRPYNKVPKSQLGNIWTPENPDAYFPRYRGYIAQNGSATLTQVQTKYLQNAAYIRMKNLQIGYNVPPAFIKRIGLSNLKVFFTGENLWSWSPLYKITRDLDVENIGKSDRVLETDPDKSSGNGNNYPILKSFSLGLSATF</sequence>
<feature type="domain" description="TonB-dependent receptor plug" evidence="4">
    <location>
        <begin position="220"/>
        <end position="324"/>
    </location>
</feature>
<dbReference type="KEGG" id="psty:BFS30_27255"/>
<evidence type="ECO:0000259" key="4">
    <source>
        <dbReference type="Pfam" id="PF07715"/>
    </source>
</evidence>
<dbReference type="Gene3D" id="2.170.130.10">
    <property type="entry name" value="TonB-dependent receptor, plug domain"/>
    <property type="match status" value="1"/>
</dbReference>
<dbReference type="SUPFAM" id="SSF56935">
    <property type="entry name" value="Porins"/>
    <property type="match status" value="1"/>
</dbReference>
<keyword evidence="1 2" id="KW-0472">Membrane</keyword>
<dbReference type="OrthoDB" id="604358at2"/>
<protein>
    <submittedName>
        <fullName evidence="5">SusC/RagA family protein</fullName>
    </submittedName>
</protein>
<evidence type="ECO:0000256" key="1">
    <source>
        <dbReference type="PROSITE-ProRule" id="PRU01360"/>
    </source>
</evidence>
<dbReference type="Gene3D" id="2.60.40.1120">
    <property type="entry name" value="Carboxypeptidase-like, regulatory domain"/>
    <property type="match status" value="1"/>
</dbReference>
<name>A0A1D7QPC7_9SPHI</name>
<dbReference type="SUPFAM" id="SSF49464">
    <property type="entry name" value="Carboxypeptidase regulatory domain-like"/>
    <property type="match status" value="1"/>
</dbReference>
<dbReference type="Proteomes" id="UP000094313">
    <property type="component" value="Chromosome"/>
</dbReference>
<comment type="subcellular location">
    <subcellularLocation>
        <location evidence="1">Cell outer membrane</location>
        <topology evidence="1">Multi-pass membrane protein</topology>
    </subcellularLocation>
</comment>
<dbReference type="PROSITE" id="PS52016">
    <property type="entry name" value="TONB_DEPENDENT_REC_3"/>
    <property type="match status" value="1"/>
</dbReference>
<keyword evidence="1" id="KW-0813">Transport</keyword>
<keyword evidence="1" id="KW-1134">Transmembrane beta strand</keyword>
<dbReference type="AlphaFoldDB" id="A0A1D7QPC7"/>
<dbReference type="InterPro" id="IPR012910">
    <property type="entry name" value="Plug_dom"/>
</dbReference>
<evidence type="ECO:0000313" key="6">
    <source>
        <dbReference type="Proteomes" id="UP000094313"/>
    </source>
</evidence>
<dbReference type="InterPro" id="IPR023997">
    <property type="entry name" value="TonB-dep_OMP_SusC/RagA_CS"/>
</dbReference>
<keyword evidence="1" id="KW-0998">Cell outer membrane</keyword>
<keyword evidence="1" id="KW-0812">Transmembrane</keyword>
<evidence type="ECO:0000256" key="2">
    <source>
        <dbReference type="RuleBase" id="RU003357"/>
    </source>
</evidence>
<dbReference type="PROSITE" id="PS51257">
    <property type="entry name" value="PROKAR_LIPOPROTEIN"/>
    <property type="match status" value="1"/>
</dbReference>
<accession>A0A1D7QPC7</accession>
<dbReference type="Pfam" id="PF07715">
    <property type="entry name" value="Plug"/>
    <property type="match status" value="1"/>
</dbReference>
<dbReference type="GO" id="GO:0009279">
    <property type="term" value="C:cell outer membrane"/>
    <property type="evidence" value="ECO:0007669"/>
    <property type="project" value="UniProtKB-SubCell"/>
</dbReference>
<dbReference type="InterPro" id="IPR000531">
    <property type="entry name" value="Beta-barrel_TonB"/>
</dbReference>
<evidence type="ECO:0000259" key="3">
    <source>
        <dbReference type="Pfam" id="PF00593"/>
    </source>
</evidence>
<keyword evidence="6" id="KW-1185">Reference proteome</keyword>
<dbReference type="NCBIfam" id="TIGR04056">
    <property type="entry name" value="OMP_RagA_SusC"/>
    <property type="match status" value="1"/>
</dbReference>
<organism evidence="5 6">
    <name type="scientific">Pedobacter steynii</name>
    <dbReference type="NCBI Taxonomy" id="430522"/>
    <lineage>
        <taxon>Bacteria</taxon>
        <taxon>Pseudomonadati</taxon>
        <taxon>Bacteroidota</taxon>
        <taxon>Sphingobacteriia</taxon>
        <taxon>Sphingobacteriales</taxon>
        <taxon>Sphingobacteriaceae</taxon>
        <taxon>Pedobacter</taxon>
    </lineage>
</organism>
<dbReference type="RefSeq" id="WP_069382187.1">
    <property type="nucleotide sequence ID" value="NZ_CP017141.1"/>
</dbReference>
<dbReference type="InterPro" id="IPR037066">
    <property type="entry name" value="Plug_dom_sf"/>
</dbReference>
<dbReference type="InterPro" id="IPR039426">
    <property type="entry name" value="TonB-dep_rcpt-like"/>
</dbReference>